<dbReference type="EMBL" id="CP022752">
    <property type="protein sequence ID" value="ASU77295.1"/>
    <property type="molecule type" value="Genomic_DNA"/>
</dbReference>
<feature type="region of interest" description="Disordered" evidence="1">
    <location>
        <begin position="827"/>
        <end position="914"/>
    </location>
</feature>
<evidence type="ECO:0000313" key="2">
    <source>
        <dbReference type="EMBL" id="ASU77295.1"/>
    </source>
</evidence>
<evidence type="ECO:0008006" key="6">
    <source>
        <dbReference type="Google" id="ProtNLM"/>
    </source>
</evidence>
<reference evidence="3 4" key="1">
    <citation type="journal article" date="2014" name="PLoS ONE">
        <title>Identification and Characterization of a New Erythromycin Biosynthetic Gene Cluster in Actinopolyspora erythraea YIM90600, a Novel Erythronolide-Producing Halophilic Actinomycete Isolated from Salt Field.</title>
        <authorList>
            <person name="Chen D."/>
            <person name="Feng J."/>
            <person name="Huang L."/>
            <person name="Zhang Q."/>
            <person name="Wu J."/>
            <person name="Zhu X."/>
            <person name="Duan Y."/>
            <person name="Xu Z."/>
        </authorList>
    </citation>
    <scope>NUCLEOTIDE SEQUENCE [LARGE SCALE GENOMIC DNA]</scope>
    <source>
        <strain evidence="3 4">YIM90600</strain>
    </source>
</reference>
<name>A0A099D1Y6_9ACTN</name>
<feature type="compositionally biased region" description="Basic and acidic residues" evidence="1">
    <location>
        <begin position="834"/>
        <end position="870"/>
    </location>
</feature>
<sequence length="914" mass="97962">MADHSLARAASTAVASEHAACARFRGTAPFVVGRDRGQLAADVGHPDEAGHIPQARWMRAITFEHLVRDAKFATEIATTTVGALGLNRPAGIATAEANADTASTAESLADAHNKAVSNGSTTLIHAPASPLADLSGEETTALETGVESALAVVAPRLDVPGGSWLVLGDAKDYERLRSRIGDATLLKGFLRVALAAESAERSPHLPSGMSVHSHGVLVVPRNAFLQPEALVESLDDHRAEARMRMAELRREAARAPSEIDDLTRYLAELPATFDPGGCGTCALFSYCREELRASDDPADLLVELGIPSDTRPQLVGLVTGADEPGNVPASTVANVTATLEGIARSTGQRRVDQAGRPGTVDVVLAKSDAAALGVHGIATRRVTAHGSEPWRTTVFDDPQSARTRREVMRLLGRELSDAMAERRDLDEETPGPVHLVVPDEPTTDVLVSIADNLAGVELSRLRWERDGQMGREPLTFDGEPAEIPPPLGEPERTAVSFLLEEDRARALTLRSPVVDVRASLARHVVAGGPPVASYRLDYLVAWAESLGGGPVVKPRELEDEIEAAPHTPGARLTNRASDAVHAALVAARSGRSSDSEPPELADYTSLVTEELDYKRGVLERALNVLETVPDSRLREVHREIEGDAQAVWRRRLARHASDLVRFGRTPRYWRNALVPVIESDGKCRDQLLAMANPGAAEDLAADAGTREVAHATVVATEPLVLDVESRRIGDASRIVLLLVNGEACVEGAEVGLKVQRTSFKFSGLSIGPLRGTGDGGTTRRLAWEPDDVPELSVGDRLVVADFGWFSTNKGNRFLNVARPRVDDLSAPKPTCEPDSYREDPEAHAHCCRPHEDAEAERSDELAERRARGELNPEAWPPVVDRDAFEVAAAASPVGDATSEPVTPPPDGMTTDDLE</sequence>
<evidence type="ECO:0000313" key="5">
    <source>
        <dbReference type="Proteomes" id="UP000215043"/>
    </source>
</evidence>
<dbReference type="AlphaFoldDB" id="A0A099D1Y6"/>
<keyword evidence="4" id="KW-1185">Reference proteome</keyword>
<evidence type="ECO:0000313" key="4">
    <source>
        <dbReference type="Proteomes" id="UP000029737"/>
    </source>
</evidence>
<dbReference type="OrthoDB" id="3754030at2"/>
<evidence type="ECO:0000313" key="3">
    <source>
        <dbReference type="EMBL" id="KGI80218.1"/>
    </source>
</evidence>
<dbReference type="HOGENOM" id="CLU_319298_0_0_11"/>
<protein>
    <recommendedName>
        <fullName evidence="6">PD-(D/E)XK endonuclease-like domain-containing protein</fullName>
    </recommendedName>
</protein>
<dbReference type="KEGG" id="aey:CDG81_02055"/>
<dbReference type="RefSeq" id="WP_043576203.1">
    <property type="nucleotide sequence ID" value="NZ_CP022752.1"/>
</dbReference>
<dbReference type="Proteomes" id="UP000029737">
    <property type="component" value="Unassembled WGS sequence"/>
</dbReference>
<proteinExistence type="predicted"/>
<dbReference type="eggNOG" id="ENOG502Z8UM">
    <property type="taxonomic scope" value="Bacteria"/>
</dbReference>
<organism evidence="2 5">
    <name type="scientific">Actinopolyspora erythraea</name>
    <dbReference type="NCBI Taxonomy" id="414996"/>
    <lineage>
        <taxon>Bacteria</taxon>
        <taxon>Bacillati</taxon>
        <taxon>Actinomycetota</taxon>
        <taxon>Actinomycetes</taxon>
        <taxon>Actinopolysporales</taxon>
        <taxon>Actinopolysporaceae</taxon>
        <taxon>Actinopolyspora</taxon>
    </lineage>
</organism>
<reference evidence="2 5" key="2">
    <citation type="submission" date="2017-08" db="EMBL/GenBank/DDBJ databases">
        <title>The complete genome sequence of moderately halophilic actinomycete Actinopolyspora erythraea YIM 90600, the producer of novel erythromycin, novel actinopolysporins A-C and tubercidin.</title>
        <authorList>
            <person name="Yin M."/>
            <person name="Tang S."/>
        </authorList>
    </citation>
    <scope>NUCLEOTIDE SEQUENCE [LARGE SCALE GENOMIC DNA]</scope>
    <source>
        <strain evidence="2 5">YIM 90600</strain>
    </source>
</reference>
<accession>A0A099D1Y6</accession>
<dbReference type="Proteomes" id="UP000215043">
    <property type="component" value="Chromosome"/>
</dbReference>
<evidence type="ECO:0000256" key="1">
    <source>
        <dbReference type="SAM" id="MobiDB-lite"/>
    </source>
</evidence>
<dbReference type="EMBL" id="JPMV01000035">
    <property type="protein sequence ID" value="KGI80218.1"/>
    <property type="molecule type" value="Genomic_DNA"/>
</dbReference>
<gene>
    <name evidence="2" type="ORF">CDG81_02055</name>
    <name evidence="3" type="ORF">IL38_18925</name>
</gene>